<dbReference type="AlphaFoldDB" id="A0A223NST1"/>
<proteinExistence type="predicted"/>
<keyword evidence="2" id="KW-1185">Reference proteome</keyword>
<evidence type="ECO:0000313" key="1">
    <source>
        <dbReference type="EMBL" id="ASU32571.1"/>
    </source>
</evidence>
<reference evidence="1 2" key="1">
    <citation type="submission" date="2017-08" db="EMBL/GenBank/DDBJ databases">
        <title>Complete genome sequence of Mucilaginibacter sp. strain BJC16-A31.</title>
        <authorList>
            <consortium name="Henan University of Science and Technology"/>
            <person name="You X."/>
        </authorList>
    </citation>
    <scope>NUCLEOTIDE SEQUENCE [LARGE SCALE GENOMIC DNA]</scope>
    <source>
        <strain evidence="1 2">BJC16-A31</strain>
    </source>
</reference>
<name>A0A223NST1_9SPHI</name>
<sequence length="59" mass="6793">MLPVVAVMNFKGQTQLFGQIGTTGLKLSSCDLRKEISAWKLSHKRNINSFWHPNHYSEF</sequence>
<dbReference type="KEGG" id="muc:MuYL_0668"/>
<gene>
    <name evidence="1" type="ORF">MuYL_0668</name>
</gene>
<protein>
    <submittedName>
        <fullName evidence="1">Uncharacterized protein</fullName>
    </submittedName>
</protein>
<evidence type="ECO:0000313" key="2">
    <source>
        <dbReference type="Proteomes" id="UP000215002"/>
    </source>
</evidence>
<accession>A0A223NST1</accession>
<dbReference type="EMBL" id="CP022743">
    <property type="protein sequence ID" value="ASU32571.1"/>
    <property type="molecule type" value="Genomic_DNA"/>
</dbReference>
<dbReference type="Proteomes" id="UP000215002">
    <property type="component" value="Chromosome"/>
</dbReference>
<organism evidence="1 2">
    <name type="scientific">Mucilaginibacter xinganensis</name>
    <dbReference type="NCBI Taxonomy" id="1234841"/>
    <lineage>
        <taxon>Bacteria</taxon>
        <taxon>Pseudomonadati</taxon>
        <taxon>Bacteroidota</taxon>
        <taxon>Sphingobacteriia</taxon>
        <taxon>Sphingobacteriales</taxon>
        <taxon>Sphingobacteriaceae</taxon>
        <taxon>Mucilaginibacter</taxon>
    </lineage>
</organism>